<proteinExistence type="predicted"/>
<dbReference type="InterPro" id="IPR007337">
    <property type="entry name" value="RelB/DinJ"/>
</dbReference>
<dbReference type="RefSeq" id="WP_148623667.1">
    <property type="nucleotide sequence ID" value="NZ_SDGZ01000025.1"/>
</dbReference>
<sequence length="52" mass="6114">MVDKLIQIRVKQDVKQKVDELFERNGITTQVAIQMFIMQVANTEKTPFDDLF</sequence>
<evidence type="ECO:0000313" key="2">
    <source>
        <dbReference type="Proteomes" id="UP000371977"/>
    </source>
</evidence>
<dbReference type="InterPro" id="IPR013321">
    <property type="entry name" value="Arc_rbn_hlx_hlx"/>
</dbReference>
<dbReference type="Pfam" id="PF04221">
    <property type="entry name" value="RelB"/>
    <property type="match status" value="1"/>
</dbReference>
<gene>
    <name evidence="1" type="ORF">ESZ50_10225</name>
</gene>
<accession>A0A6C2C2G1</accession>
<dbReference type="AlphaFoldDB" id="A0A6C2C2G1"/>
<dbReference type="GO" id="GO:0006355">
    <property type="term" value="P:regulation of DNA-templated transcription"/>
    <property type="evidence" value="ECO:0007669"/>
    <property type="project" value="InterPro"/>
</dbReference>
<keyword evidence="2" id="KW-1185">Reference proteome</keyword>
<dbReference type="Proteomes" id="UP000371977">
    <property type="component" value="Unassembled WGS sequence"/>
</dbReference>
<dbReference type="EMBL" id="SDGZ01000025">
    <property type="protein sequence ID" value="TYC47997.1"/>
    <property type="molecule type" value="Genomic_DNA"/>
</dbReference>
<organism evidence="1 2">
    <name type="scientific">Weissella muntiaci</name>
    <dbReference type="NCBI Taxonomy" id="2508881"/>
    <lineage>
        <taxon>Bacteria</taxon>
        <taxon>Bacillati</taxon>
        <taxon>Bacillota</taxon>
        <taxon>Bacilli</taxon>
        <taxon>Lactobacillales</taxon>
        <taxon>Lactobacillaceae</taxon>
        <taxon>Weissella</taxon>
    </lineage>
</organism>
<name>A0A6C2C2G1_9LACO</name>
<reference evidence="1 2" key="1">
    <citation type="submission" date="2019-01" db="EMBL/GenBank/DDBJ databases">
        <title>Weissella sp. nov., a novel lactic acid bacterium isolated from animal feces.</title>
        <authorList>
            <person name="Wang L.-T."/>
        </authorList>
    </citation>
    <scope>NUCLEOTIDE SEQUENCE [LARGE SCALE GENOMIC DNA]</scope>
    <source>
        <strain evidence="1 2">8H-2</strain>
    </source>
</reference>
<dbReference type="OrthoDB" id="9808267at2"/>
<evidence type="ECO:0000313" key="1">
    <source>
        <dbReference type="EMBL" id="TYC47997.1"/>
    </source>
</evidence>
<dbReference type="Gene3D" id="1.10.1220.10">
    <property type="entry name" value="Met repressor-like"/>
    <property type="match status" value="1"/>
</dbReference>
<protein>
    <submittedName>
        <fullName evidence="1">RelB/DinJ family addiction module antitoxin</fullName>
    </submittedName>
</protein>
<comment type="caution">
    <text evidence="1">The sequence shown here is derived from an EMBL/GenBank/DDBJ whole genome shotgun (WGS) entry which is preliminary data.</text>
</comment>